<dbReference type="Proteomes" id="UP001501666">
    <property type="component" value="Unassembled WGS sequence"/>
</dbReference>
<dbReference type="RefSeq" id="WP_346157962.1">
    <property type="nucleotide sequence ID" value="NZ_BAAATE010000067.1"/>
</dbReference>
<evidence type="ECO:0000313" key="2">
    <source>
        <dbReference type="Proteomes" id="UP001501666"/>
    </source>
</evidence>
<gene>
    <name evidence="1" type="ORF">GCM10010412_099190</name>
</gene>
<comment type="caution">
    <text evidence="1">The sequence shown here is derived from an EMBL/GenBank/DDBJ whole genome shotgun (WGS) entry which is preliminary data.</text>
</comment>
<dbReference type="EMBL" id="BAAATE010000067">
    <property type="protein sequence ID" value="GAA2701419.1"/>
    <property type="molecule type" value="Genomic_DNA"/>
</dbReference>
<accession>A0ABP6FW78</accession>
<protein>
    <submittedName>
        <fullName evidence="1">Uncharacterized protein</fullName>
    </submittedName>
</protein>
<reference evidence="2" key="1">
    <citation type="journal article" date="2019" name="Int. J. Syst. Evol. Microbiol.">
        <title>The Global Catalogue of Microorganisms (GCM) 10K type strain sequencing project: providing services to taxonomists for standard genome sequencing and annotation.</title>
        <authorList>
            <consortium name="The Broad Institute Genomics Platform"/>
            <consortium name="The Broad Institute Genome Sequencing Center for Infectious Disease"/>
            <person name="Wu L."/>
            <person name="Ma J."/>
        </authorList>
    </citation>
    <scope>NUCLEOTIDE SEQUENCE [LARGE SCALE GENOMIC DNA]</scope>
    <source>
        <strain evidence="2">JCM 6835</strain>
    </source>
</reference>
<evidence type="ECO:0000313" key="1">
    <source>
        <dbReference type="EMBL" id="GAA2701419.1"/>
    </source>
</evidence>
<sequence length="168" mass="18364">MYLRDSGSPTPVEQTPVQPAALTQAREKALAPHALVADLDFAPHAVGLVPLDADRATLTAYLDASPDWKRTASTNNTFIYRHDGEDGTYRVFVPADDNPTYDGEDKVMCAEAAYSINAVTLGLPANTPNEAIRRLVEIIEATRQRDIAWPYPTMTALYSIATGQDVTR</sequence>
<keyword evidence="2" id="KW-1185">Reference proteome</keyword>
<name>A0ABP6FW78_9ACTN</name>
<organism evidence="1 2">
    <name type="scientific">Nonomuraea recticatena</name>
    <dbReference type="NCBI Taxonomy" id="46178"/>
    <lineage>
        <taxon>Bacteria</taxon>
        <taxon>Bacillati</taxon>
        <taxon>Actinomycetota</taxon>
        <taxon>Actinomycetes</taxon>
        <taxon>Streptosporangiales</taxon>
        <taxon>Streptosporangiaceae</taxon>
        <taxon>Nonomuraea</taxon>
    </lineage>
</organism>
<proteinExistence type="predicted"/>